<gene>
    <name evidence="2" type="ORF">TBRA_LOCUS15347</name>
</gene>
<feature type="region of interest" description="Disordered" evidence="1">
    <location>
        <begin position="91"/>
        <end position="111"/>
    </location>
</feature>
<organism evidence="2 3">
    <name type="scientific">Trichogramma brassicae</name>
    <dbReference type="NCBI Taxonomy" id="86971"/>
    <lineage>
        <taxon>Eukaryota</taxon>
        <taxon>Metazoa</taxon>
        <taxon>Ecdysozoa</taxon>
        <taxon>Arthropoda</taxon>
        <taxon>Hexapoda</taxon>
        <taxon>Insecta</taxon>
        <taxon>Pterygota</taxon>
        <taxon>Neoptera</taxon>
        <taxon>Endopterygota</taxon>
        <taxon>Hymenoptera</taxon>
        <taxon>Apocrita</taxon>
        <taxon>Proctotrupomorpha</taxon>
        <taxon>Chalcidoidea</taxon>
        <taxon>Trichogrammatidae</taxon>
        <taxon>Trichogramma</taxon>
    </lineage>
</organism>
<name>A0A6H5J6F3_9HYME</name>
<keyword evidence="3" id="KW-1185">Reference proteome</keyword>
<evidence type="ECO:0000313" key="3">
    <source>
        <dbReference type="Proteomes" id="UP000479190"/>
    </source>
</evidence>
<proteinExistence type="predicted"/>
<accession>A0A6H5J6F3</accession>
<dbReference type="OrthoDB" id="10029564at2759"/>
<dbReference type="EMBL" id="CADCXV010001342">
    <property type="protein sequence ID" value="CAB0043759.1"/>
    <property type="molecule type" value="Genomic_DNA"/>
</dbReference>
<reference evidence="2 3" key="1">
    <citation type="submission" date="2020-02" db="EMBL/GenBank/DDBJ databases">
        <authorList>
            <person name="Ferguson B K."/>
        </authorList>
    </citation>
    <scope>NUCLEOTIDE SEQUENCE [LARGE SCALE GENOMIC DNA]</scope>
</reference>
<sequence length="134" mass="14895">MSLLVRRRGQGAPRLQPRYGGEGLPLLRISGWGKKTRERLGGWQGEQKAALAAPAEATLPRLAVLQEEYAARRLTPDAFLTVLRDLWIRRKRRGGGGRPGGRPTARPPRTPAWACRRTTTLTGKLYICICKPSK</sequence>
<protein>
    <submittedName>
        <fullName evidence="2">Uncharacterized protein</fullName>
    </submittedName>
</protein>
<dbReference type="Proteomes" id="UP000479190">
    <property type="component" value="Unassembled WGS sequence"/>
</dbReference>
<evidence type="ECO:0000313" key="2">
    <source>
        <dbReference type="EMBL" id="CAB0043759.1"/>
    </source>
</evidence>
<evidence type="ECO:0000256" key="1">
    <source>
        <dbReference type="SAM" id="MobiDB-lite"/>
    </source>
</evidence>
<dbReference type="AlphaFoldDB" id="A0A6H5J6F3"/>